<dbReference type="OrthoDB" id="9785233at2"/>
<keyword evidence="7" id="KW-0282">Flagellum</keyword>
<evidence type="ECO:0000256" key="1">
    <source>
        <dbReference type="ARBA" id="ARBA00010577"/>
    </source>
</evidence>
<comment type="similarity">
    <text evidence="1 5">Belongs to the FlgD family.</text>
</comment>
<sequence length="228" mass="24758">MAEISGVSTNTGIDGSTYTSSVSNDSLSTNDFLKLMIQELKLQDPTKPMDSARMLETQMQMSTLNSNMSMVKTLESIQKAFTQSSISTATGVIGKHVENGTVAEDGVTNKAFIVRSIENIEGDIKATVQRMLYLEQVVTIPDPSDSSKTKMVNYDASGYIYNDEGKKTGQKVALSDPGTPLVKEGKLVILDEDGNEVSTHDFKLSGQSMPVYSDATEQIPFSSITKIF</sequence>
<evidence type="ECO:0000313" key="7">
    <source>
        <dbReference type="EMBL" id="QKJ26584.1"/>
    </source>
</evidence>
<dbReference type="AlphaFoldDB" id="A0A7L5JMY0"/>
<dbReference type="RefSeq" id="WP_024775513.1">
    <property type="nucleotide sequence ID" value="NZ_CP054051.1"/>
</dbReference>
<keyword evidence="7" id="KW-0969">Cilium</keyword>
<evidence type="ECO:0000256" key="5">
    <source>
        <dbReference type="RuleBase" id="RU362076"/>
    </source>
</evidence>
<keyword evidence="3 5" id="KW-1005">Bacterial flagellum biogenesis</keyword>
<keyword evidence="7" id="KW-0966">Cell projection</keyword>
<dbReference type="Pfam" id="PF03963">
    <property type="entry name" value="FlgD"/>
    <property type="match status" value="1"/>
</dbReference>
<dbReference type="Proteomes" id="UP000509513">
    <property type="component" value="Chromosome"/>
</dbReference>
<proteinExistence type="inferred from homology"/>
<evidence type="ECO:0000256" key="6">
    <source>
        <dbReference type="SAM" id="MobiDB-lite"/>
    </source>
</evidence>
<protein>
    <recommendedName>
        <fullName evidence="2 5">Basal-body rod modification protein FlgD</fullName>
    </recommendedName>
</protein>
<organism evidence="7 8">
    <name type="scientific">Aliarcobacter cibarius</name>
    <dbReference type="NCBI Taxonomy" id="255507"/>
    <lineage>
        <taxon>Bacteria</taxon>
        <taxon>Pseudomonadati</taxon>
        <taxon>Campylobacterota</taxon>
        <taxon>Epsilonproteobacteria</taxon>
        <taxon>Campylobacterales</taxon>
        <taxon>Arcobacteraceae</taxon>
        <taxon>Aliarcobacter</taxon>
    </lineage>
</organism>
<dbReference type="InterPro" id="IPR005648">
    <property type="entry name" value="FlgD"/>
</dbReference>
<accession>A0A7L5JMY0</accession>
<dbReference type="EMBL" id="CP054051">
    <property type="protein sequence ID" value="QKJ26584.1"/>
    <property type="molecule type" value="Genomic_DNA"/>
</dbReference>
<gene>
    <name evidence="7" type="primary">flgD</name>
    <name evidence="7" type="ORF">ACBT_0630</name>
</gene>
<evidence type="ECO:0000256" key="2">
    <source>
        <dbReference type="ARBA" id="ARBA00016013"/>
    </source>
</evidence>
<evidence type="ECO:0000256" key="4">
    <source>
        <dbReference type="ARBA" id="ARBA00024746"/>
    </source>
</evidence>
<dbReference type="GO" id="GO:0044781">
    <property type="term" value="P:bacterial-type flagellum organization"/>
    <property type="evidence" value="ECO:0007669"/>
    <property type="project" value="UniProtKB-UniRule"/>
</dbReference>
<feature type="region of interest" description="Disordered" evidence="6">
    <location>
        <begin position="1"/>
        <end position="24"/>
    </location>
</feature>
<name>A0A7L5JMY0_9BACT</name>
<dbReference type="KEGG" id="acib:ACBT_0630"/>
<reference evidence="7 8" key="1">
    <citation type="submission" date="2020-05" db="EMBL/GenBank/DDBJ databases">
        <title>Complete genome sequencing of Campylobacter and Arcobacter type strains.</title>
        <authorList>
            <person name="Miller W.G."/>
            <person name="Yee E."/>
        </authorList>
    </citation>
    <scope>NUCLEOTIDE SEQUENCE [LARGE SCALE GENOMIC DNA]</scope>
    <source>
        <strain evidence="7 8">LMG 21996</strain>
    </source>
</reference>
<comment type="function">
    <text evidence="4 5">Required for flagellar hook formation. May act as a scaffolding protein.</text>
</comment>
<evidence type="ECO:0000256" key="3">
    <source>
        <dbReference type="ARBA" id="ARBA00022795"/>
    </source>
</evidence>
<evidence type="ECO:0000313" key="8">
    <source>
        <dbReference type="Proteomes" id="UP000509513"/>
    </source>
</evidence>